<evidence type="ECO:0000256" key="1">
    <source>
        <dbReference type="SAM" id="MobiDB-lite"/>
    </source>
</evidence>
<accession>A0A1I7SL92</accession>
<dbReference type="WBParaSite" id="BXY_1382400.1">
    <property type="protein sequence ID" value="BXY_1382400.1"/>
    <property type="gene ID" value="BXY_1382400"/>
</dbReference>
<dbReference type="SUPFAM" id="SSF48371">
    <property type="entry name" value="ARM repeat"/>
    <property type="match status" value="1"/>
</dbReference>
<dbReference type="InterPro" id="IPR016024">
    <property type="entry name" value="ARM-type_fold"/>
</dbReference>
<feature type="compositionally biased region" description="Low complexity" evidence="1">
    <location>
        <begin position="8"/>
        <end position="19"/>
    </location>
</feature>
<sequence length="104" mass="11775">MPPRNIEISPPSLISSSQSKNASSRITFAVKETEKEVELRQQCLDPDPRVRTEAIQSFEKMCKDGKMISIESYSLLSELSTNSAKNVRLSALRLVQLFAERYPE</sequence>
<evidence type="ECO:0000313" key="2">
    <source>
        <dbReference type="Proteomes" id="UP000095284"/>
    </source>
</evidence>
<proteinExistence type="predicted"/>
<dbReference type="AlphaFoldDB" id="A0A1I7SL92"/>
<evidence type="ECO:0000313" key="3">
    <source>
        <dbReference type="WBParaSite" id="BXY_1382400.1"/>
    </source>
</evidence>
<dbReference type="Proteomes" id="UP000095284">
    <property type="component" value="Unplaced"/>
</dbReference>
<organism evidence="2 3">
    <name type="scientific">Bursaphelenchus xylophilus</name>
    <name type="common">Pinewood nematode worm</name>
    <name type="synonym">Aphelenchoides xylophilus</name>
    <dbReference type="NCBI Taxonomy" id="6326"/>
    <lineage>
        <taxon>Eukaryota</taxon>
        <taxon>Metazoa</taxon>
        <taxon>Ecdysozoa</taxon>
        <taxon>Nematoda</taxon>
        <taxon>Chromadorea</taxon>
        <taxon>Rhabditida</taxon>
        <taxon>Tylenchina</taxon>
        <taxon>Tylenchomorpha</taxon>
        <taxon>Aphelenchoidea</taxon>
        <taxon>Aphelenchoididae</taxon>
        <taxon>Bursaphelenchus</taxon>
    </lineage>
</organism>
<reference evidence="3" key="1">
    <citation type="submission" date="2016-11" db="UniProtKB">
        <authorList>
            <consortium name="WormBaseParasite"/>
        </authorList>
    </citation>
    <scope>IDENTIFICATION</scope>
</reference>
<name>A0A1I7SL92_BURXY</name>
<feature type="region of interest" description="Disordered" evidence="1">
    <location>
        <begin position="1"/>
        <end position="25"/>
    </location>
</feature>
<protein>
    <submittedName>
        <fullName evidence="3">HEAT repeat domain-containing protein</fullName>
    </submittedName>
</protein>
<dbReference type="eggNOG" id="KOG2259">
    <property type="taxonomic scope" value="Eukaryota"/>
</dbReference>